<proteinExistence type="inferred from homology"/>
<gene>
    <name evidence="2" type="ORF">COCNU_12G007920</name>
</gene>
<sequence>MAFSVVFSPSQSPLPSFRTRCDLAKSLPGRSNDALRLPLRTLGRVPLPTSLRVRSSPADGPKEDSDQKGVQDGEVTDLGVRAALSVLKFYRREISPLLPRSCRYVPTCSEYSMQAYKKYGFVKGTILTAWRLCRCNPLGGHGFDPPRWFDEGEPLDQS</sequence>
<dbReference type="HAMAP" id="MF_00386">
    <property type="entry name" value="UPF0161_YidD"/>
    <property type="match status" value="1"/>
</dbReference>
<accession>A0A8K0NAQ6</accession>
<dbReference type="PANTHER" id="PTHR33383:SF1">
    <property type="entry name" value="MEMBRANE PROTEIN INSERTION EFFICIENCY FACTOR-RELATED"/>
    <property type="match status" value="1"/>
</dbReference>
<name>A0A8K0NAQ6_COCNU</name>
<reference evidence="2" key="1">
    <citation type="journal article" date="2017" name="Gigascience">
        <title>The genome draft of coconut (Cocos nucifera).</title>
        <authorList>
            <person name="Xiao Y."/>
            <person name="Xu P."/>
            <person name="Fan H."/>
            <person name="Baudouin L."/>
            <person name="Xia W."/>
            <person name="Bocs S."/>
            <person name="Xu J."/>
            <person name="Li Q."/>
            <person name="Guo A."/>
            <person name="Zhou L."/>
            <person name="Li J."/>
            <person name="Wu Y."/>
            <person name="Ma Z."/>
            <person name="Armero A."/>
            <person name="Issali A.E."/>
            <person name="Liu N."/>
            <person name="Peng M."/>
            <person name="Yang Y."/>
        </authorList>
    </citation>
    <scope>NUCLEOTIDE SEQUENCE</scope>
    <source>
        <tissue evidence="2">Spear leaf of Hainan Tall coconut</tissue>
    </source>
</reference>
<feature type="region of interest" description="Disordered" evidence="1">
    <location>
        <begin position="50"/>
        <end position="74"/>
    </location>
</feature>
<dbReference type="AlphaFoldDB" id="A0A8K0NAQ6"/>
<dbReference type="NCBIfam" id="TIGR00278">
    <property type="entry name" value="membrane protein insertion efficiency factor YidD"/>
    <property type="match status" value="1"/>
</dbReference>
<dbReference type="OrthoDB" id="1798at2759"/>
<evidence type="ECO:0000313" key="3">
    <source>
        <dbReference type="Proteomes" id="UP000797356"/>
    </source>
</evidence>
<protein>
    <submittedName>
        <fullName evidence="2">UPF0161 protein</fullName>
    </submittedName>
</protein>
<organism evidence="2 3">
    <name type="scientific">Cocos nucifera</name>
    <name type="common">Coconut palm</name>
    <dbReference type="NCBI Taxonomy" id="13894"/>
    <lineage>
        <taxon>Eukaryota</taxon>
        <taxon>Viridiplantae</taxon>
        <taxon>Streptophyta</taxon>
        <taxon>Embryophyta</taxon>
        <taxon>Tracheophyta</taxon>
        <taxon>Spermatophyta</taxon>
        <taxon>Magnoliopsida</taxon>
        <taxon>Liliopsida</taxon>
        <taxon>Arecaceae</taxon>
        <taxon>Arecoideae</taxon>
        <taxon>Cocoseae</taxon>
        <taxon>Attaleinae</taxon>
        <taxon>Cocos</taxon>
    </lineage>
</organism>
<feature type="compositionally biased region" description="Basic and acidic residues" evidence="1">
    <location>
        <begin position="60"/>
        <end position="71"/>
    </location>
</feature>
<dbReference type="InterPro" id="IPR002696">
    <property type="entry name" value="Membr_insert_effic_factor_YidD"/>
</dbReference>
<dbReference type="Pfam" id="PF01809">
    <property type="entry name" value="YidD"/>
    <property type="match status" value="1"/>
</dbReference>
<reference evidence="2" key="2">
    <citation type="submission" date="2019-07" db="EMBL/GenBank/DDBJ databases">
        <authorList>
            <person name="Yang Y."/>
            <person name="Bocs S."/>
            <person name="Baudouin L."/>
        </authorList>
    </citation>
    <scope>NUCLEOTIDE SEQUENCE</scope>
    <source>
        <tissue evidence="2">Spear leaf of Hainan Tall coconut</tissue>
    </source>
</reference>
<evidence type="ECO:0000313" key="2">
    <source>
        <dbReference type="EMBL" id="KAG1365792.1"/>
    </source>
</evidence>
<dbReference type="SMART" id="SM01234">
    <property type="entry name" value="Haemolytic"/>
    <property type="match status" value="1"/>
</dbReference>
<comment type="caution">
    <text evidence="2">The sequence shown here is derived from an EMBL/GenBank/DDBJ whole genome shotgun (WGS) entry which is preliminary data.</text>
</comment>
<dbReference type="PANTHER" id="PTHR33383">
    <property type="entry name" value="MEMBRANE PROTEIN INSERTION EFFICIENCY FACTOR-RELATED"/>
    <property type="match status" value="1"/>
</dbReference>
<dbReference type="Proteomes" id="UP000797356">
    <property type="component" value="Chromosome 12"/>
</dbReference>
<keyword evidence="3" id="KW-1185">Reference proteome</keyword>
<dbReference type="EMBL" id="CM017883">
    <property type="protein sequence ID" value="KAG1365792.1"/>
    <property type="molecule type" value="Genomic_DNA"/>
</dbReference>
<evidence type="ECO:0000256" key="1">
    <source>
        <dbReference type="SAM" id="MobiDB-lite"/>
    </source>
</evidence>